<evidence type="ECO:0000256" key="3">
    <source>
        <dbReference type="ARBA" id="ARBA00022729"/>
    </source>
</evidence>
<evidence type="ECO:0000256" key="4">
    <source>
        <dbReference type="ARBA" id="ARBA00022801"/>
    </source>
</evidence>
<protein>
    <submittedName>
        <fullName evidence="8">NlpC/P60 family protein</fullName>
    </submittedName>
</protein>
<dbReference type="InterPro" id="IPR051202">
    <property type="entry name" value="Peptidase_C40"/>
</dbReference>
<dbReference type="PROSITE" id="PS51935">
    <property type="entry name" value="NLPC_P60"/>
    <property type="match status" value="1"/>
</dbReference>
<comment type="similarity">
    <text evidence="1">Belongs to the peptidase C40 family.</text>
</comment>
<dbReference type="PANTHER" id="PTHR47053">
    <property type="entry name" value="MUREIN DD-ENDOPEPTIDASE MEPH-RELATED"/>
    <property type="match status" value="1"/>
</dbReference>
<dbReference type="Gene3D" id="6.10.250.3150">
    <property type="match status" value="1"/>
</dbReference>
<dbReference type="InterPro" id="IPR057309">
    <property type="entry name" value="PcsB_CC"/>
</dbReference>
<dbReference type="Pfam" id="PF24568">
    <property type="entry name" value="CC_PcsB"/>
    <property type="match status" value="1"/>
</dbReference>
<evidence type="ECO:0000313" key="9">
    <source>
        <dbReference type="Proteomes" id="UP001398420"/>
    </source>
</evidence>
<gene>
    <name evidence="8" type="ORF">AAF454_02010</name>
</gene>
<dbReference type="EMBL" id="JBCEWA010000001">
    <property type="protein sequence ID" value="MEL5987197.1"/>
    <property type="molecule type" value="Genomic_DNA"/>
</dbReference>
<dbReference type="Pfam" id="PF00877">
    <property type="entry name" value="NLPC_P60"/>
    <property type="match status" value="1"/>
</dbReference>
<dbReference type="Proteomes" id="UP001398420">
    <property type="component" value="Unassembled WGS sequence"/>
</dbReference>
<evidence type="ECO:0000259" key="7">
    <source>
        <dbReference type="PROSITE" id="PS51935"/>
    </source>
</evidence>
<dbReference type="PANTHER" id="PTHR47053:SF1">
    <property type="entry name" value="MUREIN DD-ENDOPEPTIDASE MEPH-RELATED"/>
    <property type="match status" value="1"/>
</dbReference>
<dbReference type="Gene3D" id="3.90.1720.10">
    <property type="entry name" value="endopeptidase domain like (from Nostoc punctiforme)"/>
    <property type="match status" value="1"/>
</dbReference>
<keyword evidence="4" id="KW-0378">Hydrolase</keyword>
<keyword evidence="9" id="KW-1185">Reference proteome</keyword>
<organism evidence="8 9">
    <name type="scientific">Kurthia gibsonii</name>
    <dbReference type="NCBI Taxonomy" id="33946"/>
    <lineage>
        <taxon>Bacteria</taxon>
        <taxon>Bacillati</taxon>
        <taxon>Bacillota</taxon>
        <taxon>Bacilli</taxon>
        <taxon>Bacillales</taxon>
        <taxon>Caryophanaceae</taxon>
        <taxon>Kurthia</taxon>
    </lineage>
</organism>
<feature type="coiled-coil region" evidence="6">
    <location>
        <begin position="37"/>
        <end position="85"/>
    </location>
</feature>
<reference evidence="8 9" key="1">
    <citation type="submission" date="2024-04" db="EMBL/GenBank/DDBJ databases">
        <authorList>
            <person name="Wu Y.S."/>
            <person name="Zhang L."/>
        </authorList>
    </citation>
    <scope>NUCLEOTIDE SEQUENCE [LARGE SCALE GENOMIC DNA]</scope>
    <source>
        <strain evidence="8 9">KG-01</strain>
    </source>
</reference>
<sequence>MKQSIVLAIGILLASASFTPIILVHAKMTSQELIQKKLIIDKKIIQLEREIERLQANLQYKIKEFRQTQSDIADTEKELKEVEGRMQDRSKIIDERMVAYQSQKSTINLYVDVLLESESLSDLLTKSISIKTLLDADRSLLNQQTEDRDELKTLQITLQMKKEKLQKQFQAMQEQEKDLEVKKVENNAKSLKLKEQIATKKKKEKLERERIVKEKEAARLKALAEKEFLAQQVAGESEEVGATMNAGNGTNGAKVTDANQQVPTVEGSAKVKTIIEEASKYLGTSYVWGGSNPATGFDCSGLTHWSFKKAGISIPRTSAAQYLASKKVSATEARAGDLIFFSYGSGVAHVGIYLGDGRMLNAQNNGVVVESLDWWNQYLVGYGRFI</sequence>
<feature type="coiled-coil region" evidence="6">
    <location>
        <begin position="148"/>
        <end position="223"/>
    </location>
</feature>
<keyword evidence="5" id="KW-0788">Thiol protease</keyword>
<comment type="caution">
    <text evidence="8">The sequence shown here is derived from an EMBL/GenBank/DDBJ whole genome shotgun (WGS) entry which is preliminary data.</text>
</comment>
<proteinExistence type="inferred from homology"/>
<name>A0ABU9LHX4_9BACL</name>
<keyword evidence="6" id="KW-0175">Coiled coil</keyword>
<dbReference type="SUPFAM" id="SSF54001">
    <property type="entry name" value="Cysteine proteinases"/>
    <property type="match status" value="1"/>
</dbReference>
<keyword evidence="3" id="KW-0732">Signal</keyword>
<evidence type="ECO:0000256" key="6">
    <source>
        <dbReference type="SAM" id="Coils"/>
    </source>
</evidence>
<evidence type="ECO:0000313" key="8">
    <source>
        <dbReference type="EMBL" id="MEL5987197.1"/>
    </source>
</evidence>
<evidence type="ECO:0000256" key="1">
    <source>
        <dbReference type="ARBA" id="ARBA00007074"/>
    </source>
</evidence>
<keyword evidence="2" id="KW-0645">Protease</keyword>
<dbReference type="InterPro" id="IPR000064">
    <property type="entry name" value="NLP_P60_dom"/>
</dbReference>
<feature type="domain" description="NlpC/P60" evidence="7">
    <location>
        <begin position="268"/>
        <end position="386"/>
    </location>
</feature>
<dbReference type="InterPro" id="IPR038765">
    <property type="entry name" value="Papain-like_cys_pep_sf"/>
</dbReference>
<dbReference type="RefSeq" id="WP_206060392.1">
    <property type="nucleotide sequence ID" value="NZ_JBCEWA010000001.1"/>
</dbReference>
<accession>A0ABU9LHX4</accession>
<evidence type="ECO:0000256" key="5">
    <source>
        <dbReference type="ARBA" id="ARBA00022807"/>
    </source>
</evidence>
<evidence type="ECO:0000256" key="2">
    <source>
        <dbReference type="ARBA" id="ARBA00022670"/>
    </source>
</evidence>